<proteinExistence type="predicted"/>
<protein>
    <submittedName>
        <fullName evidence="1">Uncharacterized protein</fullName>
    </submittedName>
</protein>
<evidence type="ECO:0000313" key="2">
    <source>
        <dbReference type="Proteomes" id="UP001497700"/>
    </source>
</evidence>
<accession>A0ACB9YYQ0</accession>
<organism evidence="1 2">
    <name type="scientific">Hypoxylon rubiginosum</name>
    <dbReference type="NCBI Taxonomy" id="110542"/>
    <lineage>
        <taxon>Eukaryota</taxon>
        <taxon>Fungi</taxon>
        <taxon>Dikarya</taxon>
        <taxon>Ascomycota</taxon>
        <taxon>Pezizomycotina</taxon>
        <taxon>Sordariomycetes</taxon>
        <taxon>Xylariomycetidae</taxon>
        <taxon>Xylariales</taxon>
        <taxon>Hypoxylaceae</taxon>
        <taxon>Hypoxylon</taxon>
    </lineage>
</organism>
<keyword evidence="2" id="KW-1185">Reference proteome</keyword>
<name>A0ACB9YYQ0_9PEZI</name>
<dbReference type="Proteomes" id="UP001497700">
    <property type="component" value="Unassembled WGS sequence"/>
</dbReference>
<gene>
    <name evidence="1" type="ORF">F4820DRAFT_332146</name>
</gene>
<reference evidence="1 2" key="1">
    <citation type="journal article" date="2022" name="New Phytol.">
        <title>Ecological generalism drives hyperdiversity of secondary metabolite gene clusters in xylarialean endophytes.</title>
        <authorList>
            <person name="Franco M.E.E."/>
            <person name="Wisecaver J.H."/>
            <person name="Arnold A.E."/>
            <person name="Ju Y.M."/>
            <person name="Slot J.C."/>
            <person name="Ahrendt S."/>
            <person name="Moore L.P."/>
            <person name="Eastman K.E."/>
            <person name="Scott K."/>
            <person name="Konkel Z."/>
            <person name="Mondo S.J."/>
            <person name="Kuo A."/>
            <person name="Hayes R.D."/>
            <person name="Haridas S."/>
            <person name="Andreopoulos B."/>
            <person name="Riley R."/>
            <person name="LaButti K."/>
            <person name="Pangilinan J."/>
            <person name="Lipzen A."/>
            <person name="Amirebrahimi M."/>
            <person name="Yan J."/>
            <person name="Adam C."/>
            <person name="Keymanesh K."/>
            <person name="Ng V."/>
            <person name="Louie K."/>
            <person name="Northen T."/>
            <person name="Drula E."/>
            <person name="Henrissat B."/>
            <person name="Hsieh H.M."/>
            <person name="Youens-Clark K."/>
            <person name="Lutzoni F."/>
            <person name="Miadlikowska J."/>
            <person name="Eastwood D.C."/>
            <person name="Hamelin R.C."/>
            <person name="Grigoriev I.V."/>
            <person name="U'Ren J.M."/>
        </authorList>
    </citation>
    <scope>NUCLEOTIDE SEQUENCE [LARGE SCALE GENOMIC DNA]</scope>
    <source>
        <strain evidence="1 2">CBS 119005</strain>
    </source>
</reference>
<sequence length="596" mass="65857">MPQAQVMRRHSRVELALPTDPCSVAAGPGNPFFSLHIPESSSPQAHPSKGDLNVPGLSCSTRWLTSRHQTSSVFRSERLSPLTSMERRHPLESMRLVIQNALPNVTVESINALPSHRLLRFFSVKVSDGRTLLLSLPPPPTLRLLRSERAMNLSETAVTKWILETALEYSNQAGGPVHESVGTHHHTESQSWRDEKVTPFRRTQELRKDILRYLPILVAHFASSVELGSPCNIFEVTRGGSIAELATPLTKSEKQIVDFQQGQLVRQLSGFTSPNGLFGPAIAVISPQSSSTDLQLQSSQQANIGFRGARTWRQTFHSLLEGVLRDAEDMAVTISYEPIRGYFNRLSHFLDGVTVARLVILDANDESNVLVSRSTKPTEKRDDKHPPPISNPHTERSETDATPKKSETGHTEGDKGGGLSDTQPPTINATGLRDWSNCIFGDPLMTEVFSRGPTTEFLRGFYQPQEANTTTTSSATKPPTDEGSDEIPYDSALIEDRASAATRLLLYECYHATVDVVKSFYRPGPNSSDREIAARRRLATVLRKLDEVDEETASKRARRPSAHVEAWPVKKAKGDSPLPSIESTGEAAVEIKRDEV</sequence>
<evidence type="ECO:0000313" key="1">
    <source>
        <dbReference type="EMBL" id="KAI4864503.1"/>
    </source>
</evidence>
<dbReference type="EMBL" id="MU393485">
    <property type="protein sequence ID" value="KAI4864503.1"/>
    <property type="molecule type" value="Genomic_DNA"/>
</dbReference>
<comment type="caution">
    <text evidence="1">The sequence shown here is derived from an EMBL/GenBank/DDBJ whole genome shotgun (WGS) entry which is preliminary data.</text>
</comment>